<proteinExistence type="predicted"/>
<protein>
    <submittedName>
        <fullName evidence="1">Uncharacterized protein</fullName>
    </submittedName>
</protein>
<keyword evidence="2" id="KW-1185">Reference proteome</keyword>
<evidence type="ECO:0000313" key="2">
    <source>
        <dbReference type="Proteomes" id="UP000321578"/>
    </source>
</evidence>
<accession>A0A5C6ZC21</accession>
<dbReference type="RefSeq" id="WP_147088272.1">
    <property type="nucleotide sequence ID" value="NZ_VORM01000036.1"/>
</dbReference>
<dbReference type="Proteomes" id="UP000321578">
    <property type="component" value="Unassembled WGS sequence"/>
</dbReference>
<reference evidence="1 2" key="1">
    <citation type="submission" date="2019-08" db="EMBL/GenBank/DDBJ databases">
        <title>Genomes of Subsaximicrobium wynnwilliamsii strains.</title>
        <authorList>
            <person name="Bowman J.P."/>
        </authorList>
    </citation>
    <scope>NUCLEOTIDE SEQUENCE [LARGE SCALE GENOMIC DNA]</scope>
    <source>
        <strain evidence="1 2">2-80-2</strain>
    </source>
</reference>
<dbReference type="EMBL" id="VORO01000034">
    <property type="protein sequence ID" value="TXD86927.1"/>
    <property type="molecule type" value="Genomic_DNA"/>
</dbReference>
<organism evidence="1 2">
    <name type="scientific">Subsaximicrobium wynnwilliamsii</name>
    <dbReference type="NCBI Taxonomy" id="291179"/>
    <lineage>
        <taxon>Bacteria</taxon>
        <taxon>Pseudomonadati</taxon>
        <taxon>Bacteroidota</taxon>
        <taxon>Flavobacteriia</taxon>
        <taxon>Flavobacteriales</taxon>
        <taxon>Flavobacteriaceae</taxon>
        <taxon>Subsaximicrobium</taxon>
    </lineage>
</organism>
<name>A0A5C6ZC21_9FLAO</name>
<evidence type="ECO:0000313" key="1">
    <source>
        <dbReference type="EMBL" id="TXD86927.1"/>
    </source>
</evidence>
<comment type="caution">
    <text evidence="1">The sequence shown here is derived from an EMBL/GenBank/DDBJ whole genome shotgun (WGS) entry which is preliminary data.</text>
</comment>
<gene>
    <name evidence="1" type="ORF">ESY86_18855</name>
</gene>
<dbReference type="AlphaFoldDB" id="A0A5C6ZC21"/>
<dbReference type="OrthoDB" id="799417at2"/>
<sequence>MVALLKRGADKKTIKNVLKILSRDSKSKGVDVYSFVGRINLKEGALKLQKELRDEWERFFRDISDRL</sequence>